<dbReference type="Proteomes" id="UP000326757">
    <property type="component" value="Unassembled WGS sequence"/>
</dbReference>
<sequence length="83" mass="9619">MLPFFIIPVSFKVTQPSIGGAFPLLLSSFNNLLPDSHKARFGHQSSSRIPSKQRMATYLYLTYYYHFANQRAFFPVKHQHTNL</sequence>
<accession>A0A5N6KCU0</accession>
<evidence type="ECO:0000313" key="1">
    <source>
        <dbReference type="EMBL" id="KAB8301228.1"/>
    </source>
</evidence>
<dbReference type="EMBL" id="VIGI01000004">
    <property type="protein sequence ID" value="KAB8301228.1"/>
    <property type="molecule type" value="Genomic_DNA"/>
</dbReference>
<comment type="caution">
    <text evidence="1">The sequence shown here is derived from an EMBL/GenBank/DDBJ whole genome shotgun (WGS) entry which is preliminary data.</text>
</comment>
<organism evidence="1 2">
    <name type="scientific">Monilinia laxa</name>
    <name type="common">Brown rot fungus</name>
    <name type="synonym">Sclerotinia laxa</name>
    <dbReference type="NCBI Taxonomy" id="61186"/>
    <lineage>
        <taxon>Eukaryota</taxon>
        <taxon>Fungi</taxon>
        <taxon>Dikarya</taxon>
        <taxon>Ascomycota</taxon>
        <taxon>Pezizomycotina</taxon>
        <taxon>Leotiomycetes</taxon>
        <taxon>Helotiales</taxon>
        <taxon>Sclerotiniaceae</taxon>
        <taxon>Monilinia</taxon>
    </lineage>
</organism>
<dbReference type="AlphaFoldDB" id="A0A5N6KCU0"/>
<reference evidence="1 2" key="1">
    <citation type="submission" date="2019-06" db="EMBL/GenBank/DDBJ databases">
        <title>Genome Sequence of the Brown Rot Fungal Pathogen Monilinia laxa.</title>
        <authorList>
            <person name="De Miccolis Angelini R.M."/>
            <person name="Landi L."/>
            <person name="Abate D."/>
            <person name="Pollastro S."/>
            <person name="Romanazzi G."/>
            <person name="Faretra F."/>
        </authorList>
    </citation>
    <scope>NUCLEOTIDE SEQUENCE [LARGE SCALE GENOMIC DNA]</scope>
    <source>
        <strain evidence="1 2">Mlax316</strain>
    </source>
</reference>
<keyword evidence="2" id="KW-1185">Reference proteome</keyword>
<proteinExistence type="predicted"/>
<gene>
    <name evidence="1" type="ORF">EYC80_003115</name>
</gene>
<evidence type="ECO:0000313" key="2">
    <source>
        <dbReference type="Proteomes" id="UP000326757"/>
    </source>
</evidence>
<protein>
    <submittedName>
        <fullName evidence="1">Uncharacterized protein</fullName>
    </submittedName>
</protein>
<name>A0A5N6KCU0_MONLA</name>